<dbReference type="CDD" id="cd00180">
    <property type="entry name" value="PKc"/>
    <property type="match status" value="1"/>
</dbReference>
<dbReference type="GO" id="GO:0005524">
    <property type="term" value="F:ATP binding"/>
    <property type="evidence" value="ECO:0007669"/>
    <property type="project" value="UniProtKB-UniRule"/>
</dbReference>
<feature type="region of interest" description="Disordered" evidence="4">
    <location>
        <begin position="569"/>
        <end position="595"/>
    </location>
</feature>
<dbReference type="PANTHER" id="PTHR44167">
    <property type="entry name" value="OVARIAN-SPECIFIC SERINE/THREONINE-PROTEIN KINASE LOK-RELATED"/>
    <property type="match status" value="1"/>
</dbReference>
<dbReference type="PROSITE" id="PS00108">
    <property type="entry name" value="PROTEIN_KINASE_ST"/>
    <property type="match status" value="1"/>
</dbReference>
<comment type="caution">
    <text evidence="6">The sequence shown here is derived from an EMBL/GenBank/DDBJ whole genome shotgun (WGS) entry which is preliminary data.</text>
</comment>
<feature type="binding site" evidence="3">
    <location>
        <position position="334"/>
    </location>
    <ligand>
        <name>ATP</name>
        <dbReference type="ChEBI" id="CHEBI:30616"/>
    </ligand>
</feature>
<dbReference type="PANTHER" id="PTHR44167:SF24">
    <property type="entry name" value="SERINE_THREONINE-PROTEIN KINASE CHK2"/>
    <property type="match status" value="1"/>
</dbReference>
<feature type="region of interest" description="Disordered" evidence="4">
    <location>
        <begin position="203"/>
        <end position="222"/>
    </location>
</feature>
<dbReference type="InterPro" id="IPR000719">
    <property type="entry name" value="Prot_kinase_dom"/>
</dbReference>
<dbReference type="AlphaFoldDB" id="A0A9K3CWH6"/>
<evidence type="ECO:0000256" key="1">
    <source>
        <dbReference type="ARBA" id="ARBA00022741"/>
    </source>
</evidence>
<evidence type="ECO:0000313" key="6">
    <source>
        <dbReference type="EMBL" id="GIQ84287.1"/>
    </source>
</evidence>
<dbReference type="EMBL" id="BDIP01001380">
    <property type="protein sequence ID" value="GIQ84287.1"/>
    <property type="molecule type" value="Genomic_DNA"/>
</dbReference>
<feature type="domain" description="Protein kinase" evidence="5">
    <location>
        <begin position="305"/>
        <end position="595"/>
    </location>
</feature>
<dbReference type="OrthoDB" id="5979581at2759"/>
<keyword evidence="2 3" id="KW-0067">ATP-binding</keyword>
<proteinExistence type="predicted"/>
<evidence type="ECO:0000256" key="4">
    <source>
        <dbReference type="SAM" id="MobiDB-lite"/>
    </source>
</evidence>
<dbReference type="GO" id="GO:0044773">
    <property type="term" value="P:mitotic DNA damage checkpoint signaling"/>
    <property type="evidence" value="ECO:0007669"/>
    <property type="project" value="TreeGrafter"/>
</dbReference>
<evidence type="ECO:0000259" key="5">
    <source>
        <dbReference type="PROSITE" id="PS50011"/>
    </source>
</evidence>
<evidence type="ECO:0000313" key="7">
    <source>
        <dbReference type="Proteomes" id="UP000265618"/>
    </source>
</evidence>
<feature type="region of interest" description="Disordered" evidence="4">
    <location>
        <begin position="30"/>
        <end position="54"/>
    </location>
</feature>
<accession>A0A9K3CWH6</accession>
<sequence length="595" mass="63052">MESRRSPSSAVEPSSHVALTSTAAASVSDCQGAVGVTLPDDQTTRDTGASGDNSGALFVLDQTVADLVSTTLESGQEADDHAVGTASESRDSHSSGQTDVLGQTYDEVCSDTVGSVTALPVPSLSLVDVPAPPLGLLEGLQVAPLSYTHIQPKLSDSGSMSGVAPSTPLAVSGSTTSSSLTRKESLGVMPTLGPNLLHSADTILPNTSLNHPDEDLSQSEDSPVVHTGAYNEQATLSESGVSSDAHIPPPSLALSAHVTVDPVLEVDGEMAAEPVDWVEEMAASRHHSARSLDEPTMFQSPTSTYRSGRKLGAGAFADVVEVHDCGTGVRYAAKILKALPENRFNWLHKDPLILDSPYVVKIKERFTDPNRDCRVIIMELLEGCTLTDYMSSFPERSASNPMPGMLQIMEQILRGVAALKEAGVVHRDLKPDNIMVNASPTIEVKIVDLDMFGIATEDWRPDTSVLFAGDIWATGLIFAQKDPMMRPGIEKLIADMDGIIEESGDRNISHSVVSLGAVPHKPFVPPAAEPVPGQGLYHSNPIPALTGESKSLQTFGLFSSCPAEEPYPPVHSLYNSDAGEEQPGHSLLSSFPREV</sequence>
<gene>
    <name evidence="6" type="ORF">KIPB_005748</name>
</gene>
<feature type="region of interest" description="Disordered" evidence="4">
    <location>
        <begin position="73"/>
        <end position="99"/>
    </location>
</feature>
<dbReference type="InterPro" id="IPR011009">
    <property type="entry name" value="Kinase-like_dom_sf"/>
</dbReference>
<feature type="region of interest" description="Disordered" evidence="4">
    <location>
        <begin position="155"/>
        <end position="182"/>
    </location>
</feature>
<dbReference type="Gene3D" id="1.10.510.10">
    <property type="entry name" value="Transferase(Phosphotransferase) domain 1"/>
    <property type="match status" value="1"/>
</dbReference>
<reference evidence="6 7" key="1">
    <citation type="journal article" date="2018" name="PLoS ONE">
        <title>The draft genome of Kipferlia bialata reveals reductive genome evolution in fornicate parasites.</title>
        <authorList>
            <person name="Tanifuji G."/>
            <person name="Takabayashi S."/>
            <person name="Kume K."/>
            <person name="Takagi M."/>
            <person name="Nakayama T."/>
            <person name="Kamikawa R."/>
            <person name="Inagaki Y."/>
            <person name="Hashimoto T."/>
        </authorList>
    </citation>
    <scope>NUCLEOTIDE SEQUENCE [LARGE SCALE GENOMIC DNA]</scope>
    <source>
        <strain evidence="6">NY0173</strain>
    </source>
</reference>
<dbReference type="PROSITE" id="PS00107">
    <property type="entry name" value="PROTEIN_KINASE_ATP"/>
    <property type="match status" value="1"/>
</dbReference>
<dbReference type="GO" id="GO:0004674">
    <property type="term" value="F:protein serine/threonine kinase activity"/>
    <property type="evidence" value="ECO:0007669"/>
    <property type="project" value="TreeGrafter"/>
</dbReference>
<protein>
    <recommendedName>
        <fullName evidence="5">Protein kinase domain-containing protein</fullName>
    </recommendedName>
</protein>
<feature type="compositionally biased region" description="Basic and acidic residues" evidence="4">
    <location>
        <begin position="78"/>
        <end position="93"/>
    </location>
</feature>
<dbReference type="Proteomes" id="UP000265618">
    <property type="component" value="Unassembled WGS sequence"/>
</dbReference>
<dbReference type="GO" id="GO:0005634">
    <property type="term" value="C:nucleus"/>
    <property type="evidence" value="ECO:0007669"/>
    <property type="project" value="TreeGrafter"/>
</dbReference>
<name>A0A9K3CWH6_9EUKA</name>
<organism evidence="6 7">
    <name type="scientific">Kipferlia bialata</name>
    <dbReference type="NCBI Taxonomy" id="797122"/>
    <lineage>
        <taxon>Eukaryota</taxon>
        <taxon>Metamonada</taxon>
        <taxon>Carpediemonas-like organisms</taxon>
        <taxon>Kipferlia</taxon>
    </lineage>
</organism>
<dbReference type="SMART" id="SM00220">
    <property type="entry name" value="S_TKc"/>
    <property type="match status" value="1"/>
</dbReference>
<dbReference type="PROSITE" id="PS50011">
    <property type="entry name" value="PROTEIN_KINASE_DOM"/>
    <property type="match status" value="1"/>
</dbReference>
<dbReference type="SUPFAM" id="SSF56112">
    <property type="entry name" value="Protein kinase-like (PK-like)"/>
    <property type="match status" value="1"/>
</dbReference>
<evidence type="ECO:0000256" key="2">
    <source>
        <dbReference type="ARBA" id="ARBA00022840"/>
    </source>
</evidence>
<keyword evidence="1 3" id="KW-0547">Nucleotide-binding</keyword>
<dbReference type="InterPro" id="IPR017441">
    <property type="entry name" value="Protein_kinase_ATP_BS"/>
</dbReference>
<keyword evidence="7" id="KW-1185">Reference proteome</keyword>
<dbReference type="Pfam" id="PF00069">
    <property type="entry name" value="Pkinase"/>
    <property type="match status" value="1"/>
</dbReference>
<dbReference type="InterPro" id="IPR008271">
    <property type="entry name" value="Ser/Thr_kinase_AS"/>
</dbReference>
<evidence type="ECO:0000256" key="3">
    <source>
        <dbReference type="PROSITE-ProRule" id="PRU10141"/>
    </source>
</evidence>